<proteinExistence type="predicted"/>
<comment type="caution">
    <text evidence="1">The sequence shown here is derived from an EMBL/GenBank/DDBJ whole genome shotgun (WGS) entry which is preliminary data.</text>
</comment>
<reference evidence="1 2" key="1">
    <citation type="submission" date="2019-05" db="EMBL/GenBank/DDBJ databases">
        <title>Another draft genome of Portunus trituberculatus and its Hox gene families provides insights of decapod evolution.</title>
        <authorList>
            <person name="Jeong J.-H."/>
            <person name="Song I."/>
            <person name="Kim S."/>
            <person name="Choi T."/>
            <person name="Kim D."/>
            <person name="Ryu S."/>
            <person name="Kim W."/>
        </authorList>
    </citation>
    <scope>NUCLEOTIDE SEQUENCE [LARGE SCALE GENOMIC DNA]</scope>
    <source>
        <tissue evidence="1">Muscle</tissue>
    </source>
</reference>
<evidence type="ECO:0000313" key="2">
    <source>
        <dbReference type="Proteomes" id="UP000324222"/>
    </source>
</evidence>
<gene>
    <name evidence="1" type="ORF">E2C01_030573</name>
</gene>
<dbReference type="Proteomes" id="UP000324222">
    <property type="component" value="Unassembled WGS sequence"/>
</dbReference>
<organism evidence="1 2">
    <name type="scientific">Portunus trituberculatus</name>
    <name type="common">Swimming crab</name>
    <name type="synonym">Neptunus trituberculatus</name>
    <dbReference type="NCBI Taxonomy" id="210409"/>
    <lineage>
        <taxon>Eukaryota</taxon>
        <taxon>Metazoa</taxon>
        <taxon>Ecdysozoa</taxon>
        <taxon>Arthropoda</taxon>
        <taxon>Crustacea</taxon>
        <taxon>Multicrustacea</taxon>
        <taxon>Malacostraca</taxon>
        <taxon>Eumalacostraca</taxon>
        <taxon>Eucarida</taxon>
        <taxon>Decapoda</taxon>
        <taxon>Pleocyemata</taxon>
        <taxon>Brachyura</taxon>
        <taxon>Eubrachyura</taxon>
        <taxon>Portunoidea</taxon>
        <taxon>Portunidae</taxon>
        <taxon>Portuninae</taxon>
        <taxon>Portunus</taxon>
    </lineage>
</organism>
<dbReference type="EMBL" id="VSRR010003689">
    <property type="protein sequence ID" value="MPC37099.1"/>
    <property type="molecule type" value="Genomic_DNA"/>
</dbReference>
<sequence>MTASPVTNAASPVTTISLSYHHFGLSSPLSSVNITTTLLRIITSQSHYHGITTTSSPPITPVLHTTATPNTTTAHIQHLTPLFHITTAAPPVHITTTPYHCHFKSPS</sequence>
<accession>A0A5B7EVP4</accession>
<dbReference type="AlphaFoldDB" id="A0A5B7EVP4"/>
<evidence type="ECO:0000313" key="1">
    <source>
        <dbReference type="EMBL" id="MPC37099.1"/>
    </source>
</evidence>
<protein>
    <submittedName>
        <fullName evidence="1">Uncharacterized protein</fullName>
    </submittedName>
</protein>
<keyword evidence="2" id="KW-1185">Reference proteome</keyword>
<name>A0A5B7EVP4_PORTR</name>